<dbReference type="AlphaFoldDB" id="A0A212J227"/>
<organism evidence="4">
    <name type="scientific">uncultured Alphaproteobacteria bacterium</name>
    <dbReference type="NCBI Taxonomy" id="91750"/>
    <lineage>
        <taxon>Bacteria</taxon>
        <taxon>Pseudomonadati</taxon>
        <taxon>Pseudomonadota</taxon>
        <taxon>Alphaproteobacteria</taxon>
        <taxon>environmental samples</taxon>
    </lineage>
</organism>
<gene>
    <name evidence="4" type="ORF">KL86APRO_10396</name>
</gene>
<evidence type="ECO:0000256" key="2">
    <source>
        <dbReference type="ARBA" id="ARBA00013346"/>
    </source>
</evidence>
<reference evidence="4" key="1">
    <citation type="submission" date="2016-04" db="EMBL/GenBank/DDBJ databases">
        <authorList>
            <person name="Evans L.H."/>
            <person name="Alamgir A."/>
            <person name="Owens N."/>
            <person name="Weber N.D."/>
            <person name="Virtaneva K."/>
            <person name="Barbian K."/>
            <person name="Babar A."/>
            <person name="Rosenke K."/>
        </authorList>
    </citation>
    <scope>NUCLEOTIDE SEQUENCE</scope>
    <source>
        <strain evidence="4">86</strain>
    </source>
</reference>
<dbReference type="GO" id="GO:0005737">
    <property type="term" value="C:cytoplasm"/>
    <property type="evidence" value="ECO:0007669"/>
    <property type="project" value="TreeGrafter"/>
</dbReference>
<dbReference type="Pfam" id="PF01135">
    <property type="entry name" value="PCMT"/>
    <property type="match status" value="1"/>
</dbReference>
<evidence type="ECO:0000256" key="1">
    <source>
        <dbReference type="ARBA" id="ARBA00005369"/>
    </source>
</evidence>
<dbReference type="EMBL" id="FLUO01000001">
    <property type="protein sequence ID" value="SBV93532.1"/>
    <property type="molecule type" value="Genomic_DNA"/>
</dbReference>
<dbReference type="GO" id="GO:0032259">
    <property type="term" value="P:methylation"/>
    <property type="evidence" value="ECO:0007669"/>
    <property type="project" value="UniProtKB-KW"/>
</dbReference>
<proteinExistence type="inferred from homology"/>
<dbReference type="PANTHER" id="PTHR11579:SF18">
    <property type="entry name" value="PROTEIN-L-ISOASPARTATE O-METHYLTRANSFERASE"/>
    <property type="match status" value="1"/>
</dbReference>
<dbReference type="InterPro" id="IPR029063">
    <property type="entry name" value="SAM-dependent_MTases_sf"/>
</dbReference>
<comment type="similarity">
    <text evidence="1">Belongs to the methyltransferase superfamily. L-isoaspartyl/D-aspartyl protein methyltransferase family.</text>
</comment>
<dbReference type="Gene3D" id="3.40.50.150">
    <property type="entry name" value="Vaccinia Virus protein VP39"/>
    <property type="match status" value="1"/>
</dbReference>
<name>A0A212J227_9PROT</name>
<protein>
    <recommendedName>
        <fullName evidence="2">Protein-L-isoaspartate O-methyltransferase</fullName>
    </recommendedName>
    <alternativeName>
        <fullName evidence="3">Protein L-isoaspartyl methyltransferase</fullName>
    </alternativeName>
</protein>
<evidence type="ECO:0000313" key="4">
    <source>
        <dbReference type="EMBL" id="SBV93532.1"/>
    </source>
</evidence>
<dbReference type="InterPro" id="IPR000682">
    <property type="entry name" value="PCMT"/>
</dbReference>
<keyword evidence="4" id="KW-0489">Methyltransferase</keyword>
<accession>A0A212J227</accession>
<dbReference type="PANTHER" id="PTHR11579">
    <property type="entry name" value="PROTEIN-L-ISOASPARTATE O-METHYLTRANSFERASE"/>
    <property type="match status" value="1"/>
</dbReference>
<evidence type="ECO:0000256" key="3">
    <source>
        <dbReference type="ARBA" id="ARBA00030757"/>
    </source>
</evidence>
<keyword evidence="4" id="KW-0808">Transferase</keyword>
<dbReference type="SUPFAM" id="SSF53335">
    <property type="entry name" value="S-adenosyl-L-methionine-dependent methyltransferases"/>
    <property type="match status" value="1"/>
</dbReference>
<dbReference type="GO" id="GO:0004719">
    <property type="term" value="F:protein-L-isoaspartate (D-aspartate) O-methyltransferase activity"/>
    <property type="evidence" value="ECO:0007669"/>
    <property type="project" value="InterPro"/>
</dbReference>
<dbReference type="CDD" id="cd02440">
    <property type="entry name" value="AdoMet_MTases"/>
    <property type="match status" value="1"/>
</dbReference>
<sequence>MDFELARRNMVDNQVRTNRVTDPLVVAALRAIPREVFVPAPQKGVAYLDDDIPVTPGRYLMEPMVLARLLQLAEVQPADAVLDVGCATGYSTAVLARMASSVVALEEDPAMVNWATETLLGLGVDNAVVVEGPLAEGLPGQGPYDVIVFNGAIARVPENIRAQLAEGGRLVAVVQGERGVGHATLVTRQGGAFGHRTEFDATIRPLPGFSGEPSFVF</sequence>